<dbReference type="AlphaFoldDB" id="A0A0A8Y5P0"/>
<reference evidence="1" key="1">
    <citation type="submission" date="2014-09" db="EMBL/GenBank/DDBJ databases">
        <authorList>
            <person name="Magalhaes I.L.F."/>
            <person name="Oliveira U."/>
            <person name="Santos F.R."/>
            <person name="Vidigal T.H.D.A."/>
            <person name="Brescovit A.D."/>
            <person name="Santos A.J."/>
        </authorList>
    </citation>
    <scope>NUCLEOTIDE SEQUENCE</scope>
    <source>
        <tissue evidence="1">Shoot tissue taken approximately 20 cm above the soil surface</tissue>
    </source>
</reference>
<organism evidence="1">
    <name type="scientific">Arundo donax</name>
    <name type="common">Giant reed</name>
    <name type="synonym">Donax arundinaceus</name>
    <dbReference type="NCBI Taxonomy" id="35708"/>
    <lineage>
        <taxon>Eukaryota</taxon>
        <taxon>Viridiplantae</taxon>
        <taxon>Streptophyta</taxon>
        <taxon>Embryophyta</taxon>
        <taxon>Tracheophyta</taxon>
        <taxon>Spermatophyta</taxon>
        <taxon>Magnoliopsida</taxon>
        <taxon>Liliopsida</taxon>
        <taxon>Poales</taxon>
        <taxon>Poaceae</taxon>
        <taxon>PACMAD clade</taxon>
        <taxon>Arundinoideae</taxon>
        <taxon>Arundineae</taxon>
        <taxon>Arundo</taxon>
    </lineage>
</organism>
<name>A0A0A8Y5P0_ARUDO</name>
<protein>
    <submittedName>
        <fullName evidence="1">Uncharacterized protein</fullName>
    </submittedName>
</protein>
<evidence type="ECO:0000313" key="1">
    <source>
        <dbReference type="EMBL" id="JAD21321.1"/>
    </source>
</evidence>
<accession>A0A0A8Y5P0</accession>
<reference evidence="1" key="2">
    <citation type="journal article" date="2015" name="Data Brief">
        <title>Shoot transcriptome of the giant reed, Arundo donax.</title>
        <authorList>
            <person name="Barrero R.A."/>
            <person name="Guerrero F.D."/>
            <person name="Moolhuijzen P."/>
            <person name="Goolsby J.A."/>
            <person name="Tidwell J."/>
            <person name="Bellgard S.E."/>
            <person name="Bellgard M.I."/>
        </authorList>
    </citation>
    <scope>NUCLEOTIDE SEQUENCE</scope>
    <source>
        <tissue evidence="1">Shoot tissue taken approximately 20 cm above the soil surface</tissue>
    </source>
</reference>
<proteinExistence type="predicted"/>
<dbReference type="EMBL" id="GBRH01276574">
    <property type="protein sequence ID" value="JAD21321.1"/>
    <property type="molecule type" value="Transcribed_RNA"/>
</dbReference>
<sequence>MRKQHTYLYLMYVYMNAYTHSYH</sequence>